<dbReference type="AlphaFoldDB" id="A0A4C1VX90"/>
<gene>
    <name evidence="2" type="ORF">EVAR_33941_1</name>
</gene>
<dbReference type="Proteomes" id="UP000299102">
    <property type="component" value="Unassembled WGS sequence"/>
</dbReference>
<accession>A0A4C1VX90</accession>
<dbReference type="EMBL" id="BGZK01000435">
    <property type="protein sequence ID" value="GBP43413.1"/>
    <property type="molecule type" value="Genomic_DNA"/>
</dbReference>
<feature type="region of interest" description="Disordered" evidence="1">
    <location>
        <begin position="73"/>
        <end position="95"/>
    </location>
</feature>
<name>A0A4C1VX90_EUMVA</name>
<proteinExistence type="predicted"/>
<evidence type="ECO:0000313" key="3">
    <source>
        <dbReference type="Proteomes" id="UP000299102"/>
    </source>
</evidence>
<keyword evidence="3" id="KW-1185">Reference proteome</keyword>
<sequence length="224" mass="25106">MNDSIKKKSMKLRVSTPKVMGFELRKRTTECDTYVELSRAKASYPFVGGRPVRSRRRRSGGRWEPANYNLFGEVAKSGRPPRPSPSRPRPAPQPAAPFAFALRYGLTSMSNGGAGRATVIKSITFESESTSFDPDHVRIDHCRIENRSLHMSKCTLRRRDVVIRLETTTVSRPSPARNSLPRVQRRGRREEEWVARRARAGAGAGIKREPGGGPPWIPRGVLTN</sequence>
<evidence type="ECO:0000256" key="1">
    <source>
        <dbReference type="SAM" id="MobiDB-lite"/>
    </source>
</evidence>
<feature type="region of interest" description="Disordered" evidence="1">
    <location>
        <begin position="191"/>
        <end position="224"/>
    </location>
</feature>
<comment type="caution">
    <text evidence="2">The sequence shown here is derived from an EMBL/GenBank/DDBJ whole genome shotgun (WGS) entry which is preliminary data.</text>
</comment>
<reference evidence="2 3" key="1">
    <citation type="journal article" date="2019" name="Commun. Biol.">
        <title>The bagworm genome reveals a unique fibroin gene that provides high tensile strength.</title>
        <authorList>
            <person name="Kono N."/>
            <person name="Nakamura H."/>
            <person name="Ohtoshi R."/>
            <person name="Tomita M."/>
            <person name="Numata K."/>
            <person name="Arakawa K."/>
        </authorList>
    </citation>
    <scope>NUCLEOTIDE SEQUENCE [LARGE SCALE GENOMIC DNA]</scope>
</reference>
<dbReference type="OrthoDB" id="1421278at2759"/>
<feature type="compositionally biased region" description="Pro residues" evidence="1">
    <location>
        <begin position="80"/>
        <end position="95"/>
    </location>
</feature>
<organism evidence="2 3">
    <name type="scientific">Eumeta variegata</name>
    <name type="common">Bagworm moth</name>
    <name type="synonym">Eumeta japonica</name>
    <dbReference type="NCBI Taxonomy" id="151549"/>
    <lineage>
        <taxon>Eukaryota</taxon>
        <taxon>Metazoa</taxon>
        <taxon>Ecdysozoa</taxon>
        <taxon>Arthropoda</taxon>
        <taxon>Hexapoda</taxon>
        <taxon>Insecta</taxon>
        <taxon>Pterygota</taxon>
        <taxon>Neoptera</taxon>
        <taxon>Endopterygota</taxon>
        <taxon>Lepidoptera</taxon>
        <taxon>Glossata</taxon>
        <taxon>Ditrysia</taxon>
        <taxon>Tineoidea</taxon>
        <taxon>Psychidae</taxon>
        <taxon>Oiketicinae</taxon>
        <taxon>Eumeta</taxon>
    </lineage>
</organism>
<protein>
    <submittedName>
        <fullName evidence="2">Uncharacterized protein</fullName>
    </submittedName>
</protein>
<evidence type="ECO:0000313" key="2">
    <source>
        <dbReference type="EMBL" id="GBP43413.1"/>
    </source>
</evidence>